<feature type="chain" id="PRO_5045919014" description="Lipoprotein" evidence="1">
    <location>
        <begin position="19"/>
        <end position="206"/>
    </location>
</feature>
<feature type="signal peptide" evidence="1">
    <location>
        <begin position="1"/>
        <end position="18"/>
    </location>
</feature>
<evidence type="ECO:0000313" key="2">
    <source>
        <dbReference type="EMBL" id="MBL1095952.1"/>
    </source>
</evidence>
<protein>
    <recommendedName>
        <fullName evidence="4">Lipoprotein</fullName>
    </recommendedName>
</protein>
<evidence type="ECO:0000313" key="3">
    <source>
        <dbReference type="Proteomes" id="UP000634229"/>
    </source>
</evidence>
<dbReference type="RefSeq" id="WP_201871592.1">
    <property type="nucleotide sequence ID" value="NZ_JAERRF010000002.1"/>
</dbReference>
<reference evidence="2 3" key="1">
    <citation type="submission" date="2021-01" db="EMBL/GenBank/DDBJ databases">
        <title>WGS of actinomycetes isolated from Thailand.</title>
        <authorList>
            <person name="Thawai C."/>
        </authorList>
    </citation>
    <scope>NUCLEOTIDE SEQUENCE [LARGE SCALE GENOMIC DNA]</scope>
    <source>
        <strain evidence="2 3">CA1R205</strain>
    </source>
</reference>
<dbReference type="PROSITE" id="PS51257">
    <property type="entry name" value="PROKAR_LIPOPROTEIN"/>
    <property type="match status" value="1"/>
</dbReference>
<keyword evidence="1" id="KW-0732">Signal</keyword>
<name>A0ABS1N7A6_9ACTN</name>
<gene>
    <name evidence="2" type="ORF">JK363_04505</name>
</gene>
<dbReference type="Proteomes" id="UP000634229">
    <property type="component" value="Unassembled WGS sequence"/>
</dbReference>
<accession>A0ABS1N7A6</accession>
<evidence type="ECO:0000256" key="1">
    <source>
        <dbReference type="SAM" id="SignalP"/>
    </source>
</evidence>
<comment type="caution">
    <text evidence="2">The sequence shown here is derived from an EMBL/GenBank/DDBJ whole genome shotgun (WGS) entry which is preliminary data.</text>
</comment>
<proteinExistence type="predicted"/>
<keyword evidence="3" id="KW-1185">Reference proteome</keyword>
<organism evidence="2 3">
    <name type="scientific">Streptomyces coffeae</name>
    <dbReference type="NCBI Taxonomy" id="621382"/>
    <lineage>
        <taxon>Bacteria</taxon>
        <taxon>Bacillati</taxon>
        <taxon>Actinomycetota</taxon>
        <taxon>Actinomycetes</taxon>
        <taxon>Kitasatosporales</taxon>
        <taxon>Streptomycetaceae</taxon>
        <taxon>Streptomyces</taxon>
    </lineage>
</organism>
<sequence>MKRALRTAIAMAVIAATAAGCTSGGGAEKPSVLGKSCDRPSYTWLNVSQRPVVTDLRNRRYTKGQQVSTKKLTEFARYRVSVRAEGPGVPAEEVLRSLERHLGPAGGLALGAEKPGAVTQDDPGGYAARPAEKTGNYVTARAIDLVDADFRYTCANSSPAGLGHAVSWQSAEEIMVTCGAAPRAGRDEAEAEAARLGCRKGDPAVA</sequence>
<dbReference type="EMBL" id="JAERRF010000002">
    <property type="protein sequence ID" value="MBL1095952.1"/>
    <property type="molecule type" value="Genomic_DNA"/>
</dbReference>
<evidence type="ECO:0008006" key="4">
    <source>
        <dbReference type="Google" id="ProtNLM"/>
    </source>
</evidence>